<name>A7F731_SCLS1</name>
<reference evidence="3" key="1">
    <citation type="journal article" date="2011" name="PLoS Genet.">
        <title>Genomic analysis of the necrotrophic fungal pathogens Sclerotinia sclerotiorum and Botrytis cinerea.</title>
        <authorList>
            <person name="Amselem J."/>
            <person name="Cuomo C.A."/>
            <person name="van Kan J.A."/>
            <person name="Viaud M."/>
            <person name="Benito E.P."/>
            <person name="Couloux A."/>
            <person name="Coutinho P.M."/>
            <person name="de Vries R.P."/>
            <person name="Dyer P.S."/>
            <person name="Fillinger S."/>
            <person name="Fournier E."/>
            <person name="Gout L."/>
            <person name="Hahn M."/>
            <person name="Kohn L."/>
            <person name="Lapalu N."/>
            <person name="Plummer K.M."/>
            <person name="Pradier J.M."/>
            <person name="Quevillon E."/>
            <person name="Sharon A."/>
            <person name="Simon A."/>
            <person name="ten Have A."/>
            <person name="Tudzynski B."/>
            <person name="Tudzynski P."/>
            <person name="Wincker P."/>
            <person name="Andrew M."/>
            <person name="Anthouard V."/>
            <person name="Beever R.E."/>
            <person name="Beffa R."/>
            <person name="Benoit I."/>
            <person name="Bouzid O."/>
            <person name="Brault B."/>
            <person name="Chen Z."/>
            <person name="Choquer M."/>
            <person name="Collemare J."/>
            <person name="Cotton P."/>
            <person name="Danchin E.G."/>
            <person name="Da Silva C."/>
            <person name="Gautier A."/>
            <person name="Giraud C."/>
            <person name="Giraud T."/>
            <person name="Gonzalez C."/>
            <person name="Grossetete S."/>
            <person name="Guldener U."/>
            <person name="Henrissat B."/>
            <person name="Howlett B.J."/>
            <person name="Kodira C."/>
            <person name="Kretschmer M."/>
            <person name="Lappartient A."/>
            <person name="Leroch M."/>
            <person name="Levis C."/>
            <person name="Mauceli E."/>
            <person name="Neuveglise C."/>
            <person name="Oeser B."/>
            <person name="Pearson M."/>
            <person name="Poulain J."/>
            <person name="Poussereau N."/>
            <person name="Quesneville H."/>
            <person name="Rascle C."/>
            <person name="Schumacher J."/>
            <person name="Segurens B."/>
            <person name="Sexton A."/>
            <person name="Silva E."/>
            <person name="Sirven C."/>
            <person name="Soanes D.M."/>
            <person name="Talbot N.J."/>
            <person name="Templeton M."/>
            <person name="Yandava C."/>
            <person name="Yarden O."/>
            <person name="Zeng Q."/>
            <person name="Rollins J.A."/>
            <person name="Lebrun M.H."/>
            <person name="Dickman M."/>
        </authorList>
    </citation>
    <scope>NUCLEOTIDE SEQUENCE [LARGE SCALE GENOMIC DNA]</scope>
    <source>
        <strain evidence="3">ATCC 18683 / 1980 / Ss-1</strain>
    </source>
</reference>
<dbReference type="HOGENOM" id="CLU_315449_0_0_1"/>
<dbReference type="Proteomes" id="UP000001312">
    <property type="component" value="Unassembled WGS sequence"/>
</dbReference>
<proteinExistence type="predicted"/>
<feature type="compositionally biased region" description="Acidic residues" evidence="1">
    <location>
        <begin position="72"/>
        <end position="86"/>
    </location>
</feature>
<feature type="compositionally biased region" description="Basic and acidic residues" evidence="1">
    <location>
        <begin position="834"/>
        <end position="851"/>
    </location>
</feature>
<gene>
    <name evidence="2" type="ORF">SS1G_13411</name>
</gene>
<dbReference type="GeneID" id="5481607"/>
<feature type="compositionally biased region" description="Acidic residues" evidence="1">
    <location>
        <begin position="814"/>
        <end position="833"/>
    </location>
</feature>
<feature type="compositionally biased region" description="Acidic residues" evidence="1">
    <location>
        <begin position="329"/>
        <end position="342"/>
    </location>
</feature>
<feature type="compositionally biased region" description="Low complexity" evidence="1">
    <location>
        <begin position="675"/>
        <end position="684"/>
    </location>
</feature>
<evidence type="ECO:0000256" key="1">
    <source>
        <dbReference type="SAM" id="MobiDB-lite"/>
    </source>
</evidence>
<sequence>MPSKQKSKPKGSAPANRIYKSVEPLHQTTFPEKKKRVTRGYGKESAVKLDKQDTLTQMDWVKLYEREALEKEIEDDIEDSEGDYEQEESKRKTKRRRTMGDEPTVKRTKMSKNRRRTLVEEGRTPSFSTQTITKLDYWPLSGASKEPEDDPSIYDIPLSSPTAVEPPRRSPRNTSQPAAPASTGLMPPPQTPKHRKVLEIPSSQSPATPTSSRFGYSAQRRSPLREQSANVAIPFSLRSKTYMSAEKLPKLKVEDTYETGTDESQVVRTPSKHSSPPKTVRFAVPEPNPEPLLVKTPIKQEPATQRGFSPSPIRQREIPAPKNIKFEILDSDAEEDEEDEESQVIADTPIESTSSYEDHTNMEDANENIVEPGQDDTLLDIGQTEGDAEKELELPETFYGDIAADTQFQAERIMSSSSLSDVKEDTPLSEDIPKIVHYGGSQYQQSQNHTTQHTQTQHRQTQLTQTYTQFGKSQYPESQRLSTQQLDAMAPRSETSDIFISIYPTHVEDIISRKKNHEFRSYNFPSTVSRIWIYQTRPVSTLTHMAVVSAPKSPGEITNHDGLGNAEFNKGDKRSKVAYEILELYALANPMTFEELKSRQWFKAAPQKYARVPPAVLGELIANLLPPLFAQSSSSLSPSEADASEGAHPTPILHRTSSTSTESQEVQDQITNNIQQFTQAQAPSSSPPLATPTPAVHVPSSPPLATQTPAIPVPSSKNGSVKSSQASSVDCTQTQTPITPSLTHRESPILEMIPESPMRSRSIPSSSRGSSPVLMLSPVVPRRVIGVESQDEGEEDDCPVAAMTHKRRIIEIDSQSEDEDNEEENDEDVDEEENKDKDHSHHITGEQEQEPHLLSSTPLHYSLIHSSQIMSRSQMMREQDSLMEEEIMGPPPSTMHRHEGSSWDERGDEEFIDTTVKHSLDVAHIYSSTHASTRFLNYTPSRLLIPEYWFQLCDPYHSCYHSSPPMKPDLTSILQNTNLHPTPILKQNP</sequence>
<feature type="region of interest" description="Disordered" evidence="1">
    <location>
        <begin position="632"/>
        <end position="741"/>
    </location>
</feature>
<dbReference type="KEGG" id="ssl:SS1G_13411"/>
<dbReference type="eggNOG" id="ENOG502SYX6">
    <property type="taxonomic scope" value="Eukaryota"/>
</dbReference>
<feature type="region of interest" description="Disordered" evidence="1">
    <location>
        <begin position="805"/>
        <end position="853"/>
    </location>
</feature>
<evidence type="ECO:0000313" key="2">
    <source>
        <dbReference type="EMBL" id="EDN98552.1"/>
    </source>
</evidence>
<feature type="compositionally biased region" description="Polar residues" evidence="1">
    <location>
        <begin position="703"/>
        <end position="741"/>
    </location>
</feature>
<dbReference type="AlphaFoldDB" id="A7F731"/>
<feature type="compositionally biased region" description="Basic and acidic residues" evidence="1">
    <location>
        <begin position="314"/>
        <end position="328"/>
    </location>
</feature>
<feature type="region of interest" description="Disordered" evidence="1">
    <location>
        <begin position="254"/>
        <end position="359"/>
    </location>
</feature>
<feature type="compositionally biased region" description="Polar residues" evidence="1">
    <location>
        <begin position="262"/>
        <end position="277"/>
    </location>
</feature>
<feature type="compositionally biased region" description="Low complexity" evidence="1">
    <location>
        <begin position="632"/>
        <end position="641"/>
    </location>
</feature>
<evidence type="ECO:0000313" key="3">
    <source>
        <dbReference type="Proteomes" id="UP000001312"/>
    </source>
</evidence>
<feature type="compositionally biased region" description="Polar residues" evidence="1">
    <location>
        <begin position="662"/>
        <end position="674"/>
    </location>
</feature>
<keyword evidence="3" id="KW-1185">Reference proteome</keyword>
<feature type="compositionally biased region" description="Basic residues" evidence="1">
    <location>
        <begin position="106"/>
        <end position="116"/>
    </location>
</feature>
<dbReference type="InParanoid" id="A7F731"/>
<dbReference type="EMBL" id="CH476645">
    <property type="protein sequence ID" value="EDN98552.1"/>
    <property type="molecule type" value="Genomic_DNA"/>
</dbReference>
<feature type="region of interest" description="Disordered" evidence="1">
    <location>
        <begin position="71"/>
        <end position="229"/>
    </location>
</feature>
<feature type="compositionally biased region" description="Low complexity" evidence="1">
    <location>
        <begin position="201"/>
        <end position="212"/>
    </location>
</feature>
<protein>
    <submittedName>
        <fullName evidence="2">Uncharacterized protein</fullName>
    </submittedName>
</protein>
<organism evidence="2 3">
    <name type="scientific">Sclerotinia sclerotiorum (strain ATCC 18683 / 1980 / Ss-1)</name>
    <name type="common">White mold</name>
    <name type="synonym">Whetzelinia sclerotiorum</name>
    <dbReference type="NCBI Taxonomy" id="665079"/>
    <lineage>
        <taxon>Eukaryota</taxon>
        <taxon>Fungi</taxon>
        <taxon>Dikarya</taxon>
        <taxon>Ascomycota</taxon>
        <taxon>Pezizomycotina</taxon>
        <taxon>Leotiomycetes</taxon>
        <taxon>Helotiales</taxon>
        <taxon>Sclerotiniaceae</taxon>
        <taxon>Sclerotinia</taxon>
    </lineage>
</organism>
<dbReference type="OMA" id="RFMACAD"/>
<feature type="region of interest" description="Disordered" evidence="1">
    <location>
        <begin position="1"/>
        <end position="47"/>
    </location>
</feature>
<accession>A7F731</accession>
<dbReference type="RefSeq" id="XP_001585527.1">
    <property type="nucleotide sequence ID" value="XM_001585477.1"/>
</dbReference>